<gene>
    <name evidence="2" type="ORF">OU798_02695</name>
</gene>
<evidence type="ECO:0000259" key="1">
    <source>
        <dbReference type="PROSITE" id="PS50943"/>
    </source>
</evidence>
<feature type="domain" description="HTH cro/C1-type" evidence="1">
    <location>
        <begin position="21"/>
        <end position="76"/>
    </location>
</feature>
<dbReference type="SUPFAM" id="SSF47413">
    <property type="entry name" value="lambda repressor-like DNA-binding domains"/>
    <property type="match status" value="1"/>
</dbReference>
<proteinExistence type="predicted"/>
<name>A0A9X3F2A4_9BACT</name>
<dbReference type="Pfam" id="PF01381">
    <property type="entry name" value="HTH_3"/>
    <property type="match status" value="1"/>
</dbReference>
<reference evidence="2" key="1">
    <citation type="submission" date="2022-11" db="EMBL/GenBank/DDBJ databases">
        <title>Marilongibacter aestuarii gen. nov., sp. nov., isolated from tidal flat sediment.</title>
        <authorList>
            <person name="Jiayan W."/>
        </authorList>
    </citation>
    <scope>NUCLEOTIDE SEQUENCE</scope>
    <source>
        <strain evidence="2">Z1-6</strain>
    </source>
</reference>
<protein>
    <submittedName>
        <fullName evidence="2">Helix-turn-helix transcriptional regulator</fullName>
    </submittedName>
</protein>
<dbReference type="CDD" id="cd00093">
    <property type="entry name" value="HTH_XRE"/>
    <property type="match status" value="1"/>
</dbReference>
<dbReference type="InterPro" id="IPR001387">
    <property type="entry name" value="Cro/C1-type_HTH"/>
</dbReference>
<evidence type="ECO:0000313" key="3">
    <source>
        <dbReference type="Proteomes" id="UP001145087"/>
    </source>
</evidence>
<accession>A0A9X3F2A4</accession>
<dbReference type="PROSITE" id="PS50943">
    <property type="entry name" value="HTH_CROC1"/>
    <property type="match status" value="1"/>
</dbReference>
<dbReference type="Gene3D" id="1.10.260.40">
    <property type="entry name" value="lambda repressor-like DNA-binding domains"/>
    <property type="match status" value="1"/>
</dbReference>
<dbReference type="Proteomes" id="UP001145087">
    <property type="component" value="Unassembled WGS sequence"/>
</dbReference>
<comment type="caution">
    <text evidence="2">The sequence shown here is derived from an EMBL/GenBank/DDBJ whole genome shotgun (WGS) entry which is preliminary data.</text>
</comment>
<dbReference type="GO" id="GO:0003677">
    <property type="term" value="F:DNA binding"/>
    <property type="evidence" value="ECO:0007669"/>
    <property type="project" value="InterPro"/>
</dbReference>
<dbReference type="AlphaFoldDB" id="A0A9X3F2A4"/>
<dbReference type="SMART" id="SM00530">
    <property type="entry name" value="HTH_XRE"/>
    <property type="match status" value="1"/>
</dbReference>
<dbReference type="InterPro" id="IPR010982">
    <property type="entry name" value="Lambda_DNA-bd_dom_sf"/>
</dbReference>
<evidence type="ECO:0000313" key="2">
    <source>
        <dbReference type="EMBL" id="MCY1719229.1"/>
    </source>
</evidence>
<keyword evidence="3" id="KW-1185">Reference proteome</keyword>
<sequence>MKSKEIQEHNKNRIEAITHFLKWYRINNQFSQQELSEYSGVHRNTIVQYESNCPKNLTLVTIFKIADALELDINQIFMDIE</sequence>
<dbReference type="EMBL" id="JAPOHD010000005">
    <property type="protein sequence ID" value="MCY1719229.1"/>
    <property type="molecule type" value="Genomic_DNA"/>
</dbReference>
<dbReference type="RefSeq" id="WP_343331564.1">
    <property type="nucleotide sequence ID" value="NZ_JAPOHD010000005.1"/>
</dbReference>
<organism evidence="2 3">
    <name type="scientific">Draconibacterium aestuarii</name>
    <dbReference type="NCBI Taxonomy" id="2998507"/>
    <lineage>
        <taxon>Bacteria</taxon>
        <taxon>Pseudomonadati</taxon>
        <taxon>Bacteroidota</taxon>
        <taxon>Bacteroidia</taxon>
        <taxon>Marinilabiliales</taxon>
        <taxon>Prolixibacteraceae</taxon>
        <taxon>Draconibacterium</taxon>
    </lineage>
</organism>